<dbReference type="PANTHER" id="PTHR22749">
    <property type="entry name" value="RIBOFLAVIN KINASE/FMN ADENYLYLTRANSFERASE"/>
    <property type="match status" value="1"/>
</dbReference>
<evidence type="ECO:0000256" key="14">
    <source>
        <dbReference type="PIRNR" id="PIRNR004491"/>
    </source>
</evidence>
<dbReference type="GO" id="GO:0006747">
    <property type="term" value="P:FAD biosynthetic process"/>
    <property type="evidence" value="ECO:0007669"/>
    <property type="project" value="UniProtKB-UniRule"/>
</dbReference>
<dbReference type="STRING" id="167542.P9515_14341"/>
<dbReference type="OrthoDB" id="9803667at2"/>
<comment type="similarity">
    <text evidence="14">Belongs to the ribF family.</text>
</comment>
<protein>
    <recommendedName>
        <fullName evidence="14">Riboflavin biosynthesis protein</fullName>
    </recommendedName>
    <domain>
        <recommendedName>
            <fullName evidence="14">Riboflavin kinase</fullName>
            <ecNumber evidence="14">2.7.1.26</ecNumber>
        </recommendedName>
        <alternativeName>
            <fullName evidence="14">Flavokinase</fullName>
        </alternativeName>
    </domain>
    <domain>
        <recommendedName>
            <fullName evidence="14">FMN adenylyltransferase</fullName>
            <ecNumber evidence="14">2.7.7.2</ecNumber>
        </recommendedName>
        <alternativeName>
            <fullName evidence="14">FAD pyrophosphorylase</fullName>
        </alternativeName>
        <alternativeName>
            <fullName evidence="14">FAD synthase</fullName>
        </alternativeName>
    </domain>
</protein>
<keyword evidence="4 14" id="KW-0288">FMN</keyword>
<organism evidence="16 17">
    <name type="scientific">Prochlorococcus marinus (strain MIT 9515)</name>
    <dbReference type="NCBI Taxonomy" id="167542"/>
    <lineage>
        <taxon>Bacteria</taxon>
        <taxon>Bacillati</taxon>
        <taxon>Cyanobacteriota</taxon>
        <taxon>Cyanophyceae</taxon>
        <taxon>Synechococcales</taxon>
        <taxon>Prochlorococcaceae</taxon>
        <taxon>Prochlorococcus</taxon>
    </lineage>
</organism>
<accession>A2BXY0</accession>
<keyword evidence="9 14" id="KW-0274">FAD</keyword>
<evidence type="ECO:0000256" key="8">
    <source>
        <dbReference type="ARBA" id="ARBA00022777"/>
    </source>
</evidence>
<dbReference type="SMART" id="SM00904">
    <property type="entry name" value="Flavokinase"/>
    <property type="match status" value="1"/>
</dbReference>
<dbReference type="Gene3D" id="3.40.50.620">
    <property type="entry name" value="HUPs"/>
    <property type="match status" value="1"/>
</dbReference>
<dbReference type="NCBIfam" id="TIGR00083">
    <property type="entry name" value="ribF"/>
    <property type="match status" value="1"/>
</dbReference>
<proteinExistence type="inferred from homology"/>
<dbReference type="InterPro" id="IPR002606">
    <property type="entry name" value="Riboflavin_kinase_bac"/>
</dbReference>
<dbReference type="HOGENOM" id="CLU_048437_0_1_3"/>
<keyword evidence="7 14" id="KW-0547">Nucleotide-binding</keyword>
<dbReference type="GeneID" id="60201287"/>
<evidence type="ECO:0000259" key="15">
    <source>
        <dbReference type="SMART" id="SM00904"/>
    </source>
</evidence>
<evidence type="ECO:0000256" key="3">
    <source>
        <dbReference type="ARBA" id="ARBA00022630"/>
    </source>
</evidence>
<dbReference type="EC" id="2.7.1.26" evidence="14"/>
<dbReference type="InterPro" id="IPR015864">
    <property type="entry name" value="FAD_synthase"/>
</dbReference>
<dbReference type="EC" id="2.7.7.2" evidence="14"/>
<evidence type="ECO:0000256" key="10">
    <source>
        <dbReference type="ARBA" id="ARBA00022840"/>
    </source>
</evidence>
<feature type="domain" description="Riboflavin kinase" evidence="15">
    <location>
        <begin position="176"/>
        <end position="303"/>
    </location>
</feature>
<dbReference type="UniPathway" id="UPA00276">
    <property type="reaction ID" value="UER00406"/>
</dbReference>
<evidence type="ECO:0000256" key="1">
    <source>
        <dbReference type="ARBA" id="ARBA00004726"/>
    </source>
</evidence>
<evidence type="ECO:0000256" key="9">
    <source>
        <dbReference type="ARBA" id="ARBA00022827"/>
    </source>
</evidence>
<evidence type="ECO:0000256" key="11">
    <source>
        <dbReference type="ARBA" id="ARBA00023268"/>
    </source>
</evidence>
<dbReference type="GO" id="GO:0003919">
    <property type="term" value="F:FMN adenylyltransferase activity"/>
    <property type="evidence" value="ECO:0007669"/>
    <property type="project" value="UniProtKB-UniRule"/>
</dbReference>
<dbReference type="SUPFAM" id="SSF52374">
    <property type="entry name" value="Nucleotidylyl transferase"/>
    <property type="match status" value="1"/>
</dbReference>
<dbReference type="Pfam" id="PF01687">
    <property type="entry name" value="Flavokinase"/>
    <property type="match status" value="1"/>
</dbReference>
<dbReference type="Pfam" id="PF06574">
    <property type="entry name" value="FAD_syn"/>
    <property type="match status" value="1"/>
</dbReference>
<dbReference type="SUPFAM" id="SSF82114">
    <property type="entry name" value="Riboflavin kinase-like"/>
    <property type="match status" value="1"/>
</dbReference>
<dbReference type="RefSeq" id="WP_011820738.1">
    <property type="nucleotide sequence ID" value="NC_008817.1"/>
</dbReference>
<evidence type="ECO:0000256" key="6">
    <source>
        <dbReference type="ARBA" id="ARBA00022695"/>
    </source>
</evidence>
<comment type="catalytic activity">
    <reaction evidence="12 14">
        <text>riboflavin + ATP = FMN + ADP + H(+)</text>
        <dbReference type="Rhea" id="RHEA:14357"/>
        <dbReference type="ChEBI" id="CHEBI:15378"/>
        <dbReference type="ChEBI" id="CHEBI:30616"/>
        <dbReference type="ChEBI" id="CHEBI:57986"/>
        <dbReference type="ChEBI" id="CHEBI:58210"/>
        <dbReference type="ChEBI" id="CHEBI:456216"/>
        <dbReference type="EC" id="2.7.1.26"/>
    </reaction>
</comment>
<dbReference type="eggNOG" id="COG0196">
    <property type="taxonomic scope" value="Bacteria"/>
</dbReference>
<dbReference type="CDD" id="cd02064">
    <property type="entry name" value="FAD_synthetase_N"/>
    <property type="match status" value="1"/>
</dbReference>
<dbReference type="GO" id="GO:0009231">
    <property type="term" value="P:riboflavin biosynthetic process"/>
    <property type="evidence" value="ECO:0007669"/>
    <property type="project" value="InterPro"/>
</dbReference>
<keyword evidence="3 14" id="KW-0285">Flavoprotein</keyword>
<evidence type="ECO:0000256" key="5">
    <source>
        <dbReference type="ARBA" id="ARBA00022679"/>
    </source>
</evidence>
<evidence type="ECO:0000313" key="17">
    <source>
        <dbReference type="Proteomes" id="UP000001589"/>
    </source>
</evidence>
<dbReference type="NCBIfam" id="NF004162">
    <property type="entry name" value="PRK05627.1-5"/>
    <property type="match status" value="1"/>
</dbReference>
<dbReference type="UniPathway" id="UPA00277">
    <property type="reaction ID" value="UER00407"/>
</dbReference>
<dbReference type="PANTHER" id="PTHR22749:SF6">
    <property type="entry name" value="RIBOFLAVIN KINASE"/>
    <property type="match status" value="1"/>
</dbReference>
<reference evidence="16 17" key="1">
    <citation type="journal article" date="2007" name="PLoS Genet.">
        <title>Patterns and implications of gene gain and loss in the evolution of Prochlorococcus.</title>
        <authorList>
            <person name="Kettler G.C."/>
            <person name="Martiny A.C."/>
            <person name="Huang K."/>
            <person name="Zucker J."/>
            <person name="Coleman M.L."/>
            <person name="Rodrigue S."/>
            <person name="Chen F."/>
            <person name="Lapidus A."/>
            <person name="Ferriera S."/>
            <person name="Johnson J."/>
            <person name="Steglich C."/>
            <person name="Church G.M."/>
            <person name="Richardson P."/>
            <person name="Chisholm S.W."/>
        </authorList>
    </citation>
    <scope>NUCLEOTIDE SEQUENCE [LARGE SCALE GENOMIC DNA]</scope>
    <source>
        <strain evidence="16 17">MIT 9515</strain>
    </source>
</reference>
<dbReference type="Gene3D" id="2.40.30.30">
    <property type="entry name" value="Riboflavin kinase-like"/>
    <property type="match status" value="1"/>
</dbReference>
<evidence type="ECO:0000256" key="4">
    <source>
        <dbReference type="ARBA" id="ARBA00022643"/>
    </source>
</evidence>
<dbReference type="AlphaFoldDB" id="A2BXY0"/>
<keyword evidence="10 14" id="KW-0067">ATP-binding</keyword>
<dbReference type="InterPro" id="IPR014729">
    <property type="entry name" value="Rossmann-like_a/b/a_fold"/>
</dbReference>
<dbReference type="EMBL" id="CP000552">
    <property type="protein sequence ID" value="ABM72641.1"/>
    <property type="molecule type" value="Genomic_DNA"/>
</dbReference>
<evidence type="ECO:0000256" key="2">
    <source>
        <dbReference type="ARBA" id="ARBA00005201"/>
    </source>
</evidence>
<dbReference type="InterPro" id="IPR015865">
    <property type="entry name" value="Riboflavin_kinase_bac/euk"/>
</dbReference>
<dbReference type="GO" id="GO:0008531">
    <property type="term" value="F:riboflavin kinase activity"/>
    <property type="evidence" value="ECO:0007669"/>
    <property type="project" value="UniProtKB-UniRule"/>
</dbReference>
<evidence type="ECO:0000256" key="7">
    <source>
        <dbReference type="ARBA" id="ARBA00022741"/>
    </source>
</evidence>
<dbReference type="PIRSF" id="PIRSF004491">
    <property type="entry name" value="FAD_Synth"/>
    <property type="match status" value="1"/>
</dbReference>
<dbReference type="InterPro" id="IPR023465">
    <property type="entry name" value="Riboflavin_kinase_dom_sf"/>
</dbReference>
<comment type="pathway">
    <text evidence="1 14">Cofactor biosynthesis; FAD biosynthesis; FAD from FMN: step 1/1.</text>
</comment>
<dbReference type="GO" id="GO:0009398">
    <property type="term" value="P:FMN biosynthetic process"/>
    <property type="evidence" value="ECO:0007669"/>
    <property type="project" value="UniProtKB-UniRule"/>
</dbReference>
<sequence length="307" mass="34469">MISLISPSEVKNPTSIAIGSFDGVHAGHRQLIDSVVKENKYTPTIASFWPHPREILYGETRLRLDLPEEKLPILEDLGIEQLVLIPFDKNLSRLSADNFIKEILINQLQAKSISVGANFRFGYKRSGDINTIKLITRDMDIKLKIISILKDNEGRISSSRVRDLLQKSDLKNALRILNRPYSFKGKVVKGKGIGKRLGFPTANLEIDGRKFLPGEGVYAAWSTINNSPNKIASVMNLGSQPTIDPLLPSAVEVHLINKDIDLYDLNLSVEPVEKLRSQIKFQNIDQLSNQITIDRENALKILNEHSK</sequence>
<keyword evidence="6 14" id="KW-0548">Nucleotidyltransferase</keyword>
<dbReference type="GO" id="GO:0005524">
    <property type="term" value="F:ATP binding"/>
    <property type="evidence" value="ECO:0007669"/>
    <property type="project" value="UniProtKB-UniRule"/>
</dbReference>
<dbReference type="KEGG" id="pmc:P9515_14341"/>
<comment type="pathway">
    <text evidence="2 14">Cofactor biosynthesis; FMN biosynthesis; FMN from riboflavin (ATP route): step 1/1.</text>
</comment>
<evidence type="ECO:0000256" key="13">
    <source>
        <dbReference type="ARBA" id="ARBA00049494"/>
    </source>
</evidence>
<name>A2BXY0_PROM5</name>
<evidence type="ECO:0000313" key="16">
    <source>
        <dbReference type="EMBL" id="ABM72641.1"/>
    </source>
</evidence>
<keyword evidence="8 14" id="KW-0418">Kinase</keyword>
<dbReference type="InterPro" id="IPR023468">
    <property type="entry name" value="Riboflavin_kinase"/>
</dbReference>
<dbReference type="NCBIfam" id="NF004160">
    <property type="entry name" value="PRK05627.1-3"/>
    <property type="match status" value="1"/>
</dbReference>
<gene>
    <name evidence="16" type="primary">ribF</name>
    <name evidence="16" type="ordered locus">P9515_14341</name>
</gene>
<dbReference type="Proteomes" id="UP000001589">
    <property type="component" value="Chromosome"/>
</dbReference>
<evidence type="ECO:0000256" key="12">
    <source>
        <dbReference type="ARBA" id="ARBA00047880"/>
    </source>
</evidence>
<keyword evidence="5 14" id="KW-0808">Transferase</keyword>
<comment type="catalytic activity">
    <reaction evidence="13 14">
        <text>FMN + ATP + H(+) = FAD + diphosphate</text>
        <dbReference type="Rhea" id="RHEA:17237"/>
        <dbReference type="ChEBI" id="CHEBI:15378"/>
        <dbReference type="ChEBI" id="CHEBI:30616"/>
        <dbReference type="ChEBI" id="CHEBI:33019"/>
        <dbReference type="ChEBI" id="CHEBI:57692"/>
        <dbReference type="ChEBI" id="CHEBI:58210"/>
        <dbReference type="EC" id="2.7.7.2"/>
    </reaction>
</comment>
<keyword evidence="11" id="KW-0511">Multifunctional enzyme</keyword>